<keyword evidence="3" id="KW-1185">Reference proteome</keyword>
<accession>A0A1W0X3K5</accession>
<feature type="region of interest" description="Disordered" evidence="1">
    <location>
        <begin position="125"/>
        <end position="160"/>
    </location>
</feature>
<dbReference type="EMBL" id="MTYJ01000019">
    <property type="protein sequence ID" value="OQV22073.1"/>
    <property type="molecule type" value="Genomic_DNA"/>
</dbReference>
<dbReference type="Proteomes" id="UP000192578">
    <property type="component" value="Unassembled WGS sequence"/>
</dbReference>
<evidence type="ECO:0000256" key="1">
    <source>
        <dbReference type="SAM" id="MobiDB-lite"/>
    </source>
</evidence>
<dbReference type="OrthoDB" id="510307at2759"/>
<organism evidence="2 3">
    <name type="scientific">Hypsibius exemplaris</name>
    <name type="common">Freshwater tardigrade</name>
    <dbReference type="NCBI Taxonomy" id="2072580"/>
    <lineage>
        <taxon>Eukaryota</taxon>
        <taxon>Metazoa</taxon>
        <taxon>Ecdysozoa</taxon>
        <taxon>Tardigrada</taxon>
        <taxon>Eutardigrada</taxon>
        <taxon>Parachela</taxon>
        <taxon>Hypsibioidea</taxon>
        <taxon>Hypsibiidae</taxon>
        <taxon>Hypsibius</taxon>
    </lineage>
</organism>
<feature type="compositionally biased region" description="Low complexity" evidence="1">
    <location>
        <begin position="125"/>
        <end position="154"/>
    </location>
</feature>
<evidence type="ECO:0000313" key="3">
    <source>
        <dbReference type="Proteomes" id="UP000192578"/>
    </source>
</evidence>
<sequence length="233" mass="24868">MSQICIAASSLYTAVCHPFGYCPTFSLSRSSDTGCNSDSKQRISSGNGQQAWNSGVAAVEMQRHRLVRETYPTEVVIRFRSPLKRSVILGDGMTKKSGTAVKKRLPLLVNGTIVSIGHSVCFSSTSTANCSASSGPTRRSPSPTPTPNTAASHPSRAEELDEADVVGVTACGSTKTANRARIAPEQVPLDGAAVFDRIHYRAPSDETWASTRLTTSLPAARVDLKPNRTKSSR</sequence>
<gene>
    <name evidence="2" type="ORF">BV898_03918</name>
</gene>
<reference evidence="3" key="1">
    <citation type="submission" date="2017-01" db="EMBL/GenBank/DDBJ databases">
        <title>Comparative genomics of anhydrobiosis in the tardigrade Hypsibius dujardini.</title>
        <authorList>
            <person name="Yoshida Y."/>
            <person name="Koutsovoulos G."/>
            <person name="Laetsch D."/>
            <person name="Stevens L."/>
            <person name="Kumar S."/>
            <person name="Horikawa D."/>
            <person name="Ishino K."/>
            <person name="Komine S."/>
            <person name="Tomita M."/>
            <person name="Blaxter M."/>
            <person name="Arakawa K."/>
        </authorList>
    </citation>
    <scope>NUCLEOTIDE SEQUENCE [LARGE SCALE GENOMIC DNA]</scope>
    <source>
        <strain evidence="3">Z151</strain>
    </source>
</reference>
<protein>
    <submittedName>
        <fullName evidence="2">Uncharacterized protein</fullName>
    </submittedName>
</protein>
<comment type="caution">
    <text evidence="2">The sequence shown here is derived from an EMBL/GenBank/DDBJ whole genome shotgun (WGS) entry which is preliminary data.</text>
</comment>
<dbReference type="AlphaFoldDB" id="A0A1W0X3K5"/>
<dbReference type="Gene3D" id="3.90.79.10">
    <property type="entry name" value="Nucleoside Triphosphate Pyrophosphohydrolase"/>
    <property type="match status" value="1"/>
</dbReference>
<evidence type="ECO:0000313" key="2">
    <source>
        <dbReference type="EMBL" id="OQV22073.1"/>
    </source>
</evidence>
<proteinExistence type="predicted"/>
<name>A0A1W0X3K5_HYPEX</name>